<dbReference type="InterPro" id="IPR050667">
    <property type="entry name" value="PPR-containing_protein"/>
</dbReference>
<evidence type="ECO:0000256" key="2">
    <source>
        <dbReference type="ARBA" id="ARBA00022737"/>
    </source>
</evidence>
<feature type="repeat" description="PPR" evidence="3">
    <location>
        <begin position="261"/>
        <end position="291"/>
    </location>
</feature>
<dbReference type="PANTHER" id="PTHR47939">
    <property type="entry name" value="MEMBRANE-ASSOCIATED SALT-INDUCIBLE PROTEIN-LIKE"/>
    <property type="match status" value="1"/>
</dbReference>
<evidence type="ECO:0000313" key="4">
    <source>
        <dbReference type="EMBL" id="GFQ07826.1"/>
    </source>
</evidence>
<comment type="similarity">
    <text evidence="1">Belongs to the PPR family. P subfamily.</text>
</comment>
<organism evidence="4 5">
    <name type="scientific">Phtheirospermum japonicum</name>
    <dbReference type="NCBI Taxonomy" id="374723"/>
    <lineage>
        <taxon>Eukaryota</taxon>
        <taxon>Viridiplantae</taxon>
        <taxon>Streptophyta</taxon>
        <taxon>Embryophyta</taxon>
        <taxon>Tracheophyta</taxon>
        <taxon>Spermatophyta</taxon>
        <taxon>Magnoliopsida</taxon>
        <taxon>eudicotyledons</taxon>
        <taxon>Gunneridae</taxon>
        <taxon>Pentapetalae</taxon>
        <taxon>asterids</taxon>
        <taxon>lamiids</taxon>
        <taxon>Lamiales</taxon>
        <taxon>Orobanchaceae</taxon>
        <taxon>Orobanchaceae incertae sedis</taxon>
        <taxon>Phtheirospermum</taxon>
    </lineage>
</organism>
<dbReference type="Proteomes" id="UP000653305">
    <property type="component" value="Unassembled WGS sequence"/>
</dbReference>
<dbReference type="Pfam" id="PF12854">
    <property type="entry name" value="PPR_1"/>
    <property type="match status" value="2"/>
</dbReference>
<accession>A0A830DM54</accession>
<dbReference type="InterPro" id="IPR002885">
    <property type="entry name" value="PPR_rpt"/>
</dbReference>
<feature type="repeat" description="PPR" evidence="3">
    <location>
        <begin position="294"/>
        <end position="328"/>
    </location>
</feature>
<dbReference type="PROSITE" id="PS51375">
    <property type="entry name" value="PPR"/>
    <property type="match status" value="9"/>
</dbReference>
<dbReference type="SUPFAM" id="SSF81901">
    <property type="entry name" value="HCP-like"/>
    <property type="match status" value="1"/>
</dbReference>
<dbReference type="InterPro" id="IPR011990">
    <property type="entry name" value="TPR-like_helical_dom_sf"/>
</dbReference>
<dbReference type="PANTHER" id="PTHR47939:SF13">
    <property type="entry name" value="OS03G0201400 PROTEIN"/>
    <property type="match status" value="1"/>
</dbReference>
<dbReference type="FunFam" id="1.25.40.10:FF:000558">
    <property type="entry name" value="Pentatricopeptide repeat-containing protein At5g39710"/>
    <property type="match status" value="1"/>
</dbReference>
<dbReference type="Gene3D" id="1.25.40.10">
    <property type="entry name" value="Tetratricopeptide repeat domain"/>
    <property type="match status" value="4"/>
</dbReference>
<feature type="repeat" description="PPR" evidence="3">
    <location>
        <begin position="226"/>
        <end position="260"/>
    </location>
</feature>
<keyword evidence="5" id="KW-1185">Reference proteome</keyword>
<evidence type="ECO:0000313" key="5">
    <source>
        <dbReference type="Proteomes" id="UP000653305"/>
    </source>
</evidence>
<feature type="repeat" description="PPR" evidence="3">
    <location>
        <begin position="329"/>
        <end position="363"/>
    </location>
</feature>
<gene>
    <name evidence="4" type="ORF">PHJA_002926600</name>
</gene>
<dbReference type="NCBIfam" id="TIGR00756">
    <property type="entry name" value="PPR"/>
    <property type="match status" value="9"/>
</dbReference>
<feature type="repeat" description="PPR" evidence="3">
    <location>
        <begin position="399"/>
        <end position="433"/>
    </location>
</feature>
<feature type="repeat" description="PPR" evidence="3">
    <location>
        <begin position="364"/>
        <end position="398"/>
    </location>
</feature>
<dbReference type="OrthoDB" id="185373at2759"/>
<reference evidence="4" key="1">
    <citation type="submission" date="2020-07" db="EMBL/GenBank/DDBJ databases">
        <title>Ethylene signaling mediates host invasion by parasitic plants.</title>
        <authorList>
            <person name="Yoshida S."/>
        </authorList>
    </citation>
    <scope>NUCLEOTIDE SEQUENCE</scope>
    <source>
        <strain evidence="4">Okayama</strain>
    </source>
</reference>
<name>A0A830DM54_9LAMI</name>
<sequence length="583" mass="66834">MESGERHLVKTVSAIVIKGYWDKILKPKIGSFVTSSVMNQALLNLSPYGFSISWSFFKWVESIPQYKHSLQSHWTMICILTKQRHFKTAQNLLENIARRDFLSSPTVLNALVNSYEDPDVNSHVLSWLVIFYAKSKMNPDAVQVFDHMRVCGYKPHLPACTVLLNSLVKERLTDTVWKTYKKMMKIGVVPNLYIYNVLIHACCKSGNVDKANAFLSEMESENIFPDLFTFNTLISLYCKKGMHYEALCVQDRMERGGVFPDIVTYNSLIYSYCREGRMREASRLLKEIKGISPNHVTYTTLIDGYCRAGDIDEALKLRNLMKNKELYPGVVTYNAILRKLCEEGRIQEANKLLNEMNEQKIDPDNVTCNTLINAYCKTGDMVSALKFKSKMLEGGLKPDQFTYKALIHGFCKARDVKSGKEMLLDMVRAGFSPSYCTYAWFVDFYCNRNEDEGILALPGELAQRGLCVDVSVYRAIIRRLCKKERTDCAERVFRIMRTTGILGDSVIYVNLAYAYFRDGDSVSASAMLDEMFERRLMVTLGIFRNINALYPNDTRSLDVFWSTLVDRGLISKSIYKQIEQLKL</sequence>
<feature type="repeat" description="PPR" evidence="3">
    <location>
        <begin position="469"/>
        <end position="503"/>
    </location>
</feature>
<dbReference type="Pfam" id="PF13041">
    <property type="entry name" value="PPR_2"/>
    <property type="match status" value="3"/>
</dbReference>
<dbReference type="Pfam" id="PF01535">
    <property type="entry name" value="PPR"/>
    <property type="match status" value="2"/>
</dbReference>
<comment type="caution">
    <text evidence="4">The sequence shown here is derived from an EMBL/GenBank/DDBJ whole genome shotgun (WGS) entry which is preliminary data.</text>
</comment>
<feature type="repeat" description="PPR" evidence="3">
    <location>
        <begin position="156"/>
        <end position="190"/>
    </location>
</feature>
<evidence type="ECO:0000256" key="3">
    <source>
        <dbReference type="PROSITE-ProRule" id="PRU00708"/>
    </source>
</evidence>
<keyword evidence="2" id="KW-0677">Repeat</keyword>
<dbReference type="AlphaFoldDB" id="A0A830DM54"/>
<dbReference type="EMBL" id="BMAC01001920">
    <property type="protein sequence ID" value="GFQ07826.1"/>
    <property type="molecule type" value="Genomic_DNA"/>
</dbReference>
<feature type="repeat" description="PPR" evidence="3">
    <location>
        <begin position="191"/>
        <end position="225"/>
    </location>
</feature>
<proteinExistence type="inferred from homology"/>
<protein>
    <submittedName>
        <fullName evidence="4">Pentatricopeptide repeat-containing protein at5g38730</fullName>
    </submittedName>
</protein>
<evidence type="ECO:0000256" key="1">
    <source>
        <dbReference type="ARBA" id="ARBA00007626"/>
    </source>
</evidence>